<reference evidence="2" key="1">
    <citation type="submission" date="2020-02" db="EMBL/GenBank/DDBJ databases">
        <authorList>
            <person name="Meier V. D."/>
        </authorList>
    </citation>
    <scope>NUCLEOTIDE SEQUENCE</scope>
    <source>
        <strain evidence="2">AVDCRST_MAG68</strain>
    </source>
</reference>
<dbReference type="EMBL" id="CADCTW010000048">
    <property type="protein sequence ID" value="CAA9306299.1"/>
    <property type="molecule type" value="Genomic_DNA"/>
</dbReference>
<accession>A0A6J4KIS7</accession>
<feature type="non-terminal residue" evidence="2">
    <location>
        <position position="87"/>
    </location>
</feature>
<organism evidence="2">
    <name type="scientific">uncultured Gemmatimonadota bacterium</name>
    <dbReference type="NCBI Taxonomy" id="203437"/>
    <lineage>
        <taxon>Bacteria</taxon>
        <taxon>Pseudomonadati</taxon>
        <taxon>Gemmatimonadota</taxon>
        <taxon>environmental samples</taxon>
    </lineage>
</organism>
<feature type="compositionally biased region" description="Basic residues" evidence="1">
    <location>
        <begin position="35"/>
        <end position="47"/>
    </location>
</feature>
<evidence type="ECO:0000313" key="2">
    <source>
        <dbReference type="EMBL" id="CAA9306299.1"/>
    </source>
</evidence>
<dbReference type="AlphaFoldDB" id="A0A6J4KIS7"/>
<name>A0A6J4KIS7_9BACT</name>
<feature type="non-terminal residue" evidence="2">
    <location>
        <position position="1"/>
    </location>
</feature>
<evidence type="ECO:0000256" key="1">
    <source>
        <dbReference type="SAM" id="MobiDB-lite"/>
    </source>
</evidence>
<protein>
    <submittedName>
        <fullName evidence="2">Uncharacterized protein</fullName>
    </submittedName>
</protein>
<feature type="region of interest" description="Disordered" evidence="1">
    <location>
        <begin position="15"/>
        <end position="69"/>
    </location>
</feature>
<sequence length="87" mass="9244">GDHRAARGARRLCRAHGGGILPGPPPVRAGVPPLPRRHQRRTGRRHPAGPAVRAGRRHPGAELRPLRLGRAHALEARPAARRGAAAV</sequence>
<proteinExistence type="predicted"/>
<gene>
    <name evidence="2" type="ORF">AVDCRST_MAG68-845</name>
</gene>